<name>A0A023B5J4_GRENI</name>
<dbReference type="GeneID" id="22913191"/>
<dbReference type="EMBL" id="AFNH02000669">
    <property type="protein sequence ID" value="EZG61124.1"/>
    <property type="molecule type" value="Genomic_DNA"/>
</dbReference>
<dbReference type="RefSeq" id="XP_011130777.1">
    <property type="nucleotide sequence ID" value="XM_011132475.1"/>
</dbReference>
<keyword evidence="4" id="KW-1185">Reference proteome</keyword>
<feature type="region of interest" description="Disordered" evidence="1">
    <location>
        <begin position="269"/>
        <end position="316"/>
    </location>
</feature>
<evidence type="ECO:0000313" key="4">
    <source>
        <dbReference type="Proteomes" id="UP000019763"/>
    </source>
</evidence>
<keyword evidence="2" id="KW-0732">Signal</keyword>
<feature type="chain" id="PRO_5001511555" description="Transmembrane protein" evidence="2">
    <location>
        <begin position="27"/>
        <end position="622"/>
    </location>
</feature>
<feature type="signal peptide" evidence="2">
    <location>
        <begin position="1"/>
        <end position="26"/>
    </location>
</feature>
<dbReference type="AlphaFoldDB" id="A0A023B5J4"/>
<reference evidence="3" key="1">
    <citation type="submission" date="2013-12" db="EMBL/GenBank/DDBJ databases">
        <authorList>
            <person name="Omoto C.K."/>
            <person name="Sibley D."/>
            <person name="Venepally P."/>
            <person name="Hadjithomas M."/>
            <person name="Karamycheva S."/>
            <person name="Brunk B."/>
            <person name="Roos D."/>
            <person name="Caler E."/>
            <person name="Lorenzi H."/>
        </authorList>
    </citation>
    <scope>NUCLEOTIDE SEQUENCE</scope>
</reference>
<dbReference type="VEuPathDB" id="CryptoDB:GNI_089270"/>
<sequence length="622" mass="67510">MKPVASQKRAARALAVLGLALSGASPLLPPPEGLDPGVVDPAAQEPAAQETAAYVLEGLSEGDRQLEESSLAESALRLPRRTGYAAPSASLDDGTLRCIPAEYVAAYDARTAALLAVARHGAVMPLVVERVGAAVRALAMVGGVVAACNNGPQVLLPGVDGLTWQATADDAALGFAQLVSPELLRAAKKVLSNLKARATGFQILADALNRQDLNHVEDLVTLLARGQRVPRPSTDLDGFGAGLDIFERLAEHAQLPEDTRGDLESILGREELDGGPESGGAEPGGDDQRADAELGGGDQQIGDGPRRLPPSGPLPADYGVAMTPEVQQAAEKLAAFNQTVLRLKPSAPSFAAVQLLYGCDKAYHNELLSPDPALAELAAAIPALAAAHDVFDRLAVEVIAGLGRQRTVRERAIPSLDQEPVQASQARSVSPEHLQRYWYTCVLSNLGARIYEQHPSLAVGRPDRAPNRYIKCFWATEAIRNWICPRSRQPVRDYHVLRAFAAAEELKKYRSEWYKFKAGFNVSYPTRDFFGNASDQTAAAVAMICHPSKYVVNVSNHSEPKWILWEDHPHYTTQDTSDLVIIKQKSAPRKEDEEWERYLERTLPLDRTARRYTNEKPKIRVI</sequence>
<comment type="caution">
    <text evidence="3">The sequence shown here is derived from an EMBL/GenBank/DDBJ whole genome shotgun (WGS) entry which is preliminary data.</text>
</comment>
<protein>
    <recommendedName>
        <fullName evidence="5">Transmembrane protein</fullName>
    </recommendedName>
</protein>
<gene>
    <name evidence="3" type="ORF">GNI_089270</name>
</gene>
<dbReference type="Proteomes" id="UP000019763">
    <property type="component" value="Unassembled WGS sequence"/>
</dbReference>
<evidence type="ECO:0000256" key="1">
    <source>
        <dbReference type="SAM" id="MobiDB-lite"/>
    </source>
</evidence>
<evidence type="ECO:0000313" key="3">
    <source>
        <dbReference type="EMBL" id="EZG61124.1"/>
    </source>
</evidence>
<organism evidence="3 4">
    <name type="scientific">Gregarina niphandrodes</name>
    <name type="common">Septate eugregarine</name>
    <dbReference type="NCBI Taxonomy" id="110365"/>
    <lineage>
        <taxon>Eukaryota</taxon>
        <taxon>Sar</taxon>
        <taxon>Alveolata</taxon>
        <taxon>Apicomplexa</taxon>
        <taxon>Conoidasida</taxon>
        <taxon>Gregarinasina</taxon>
        <taxon>Eugregarinorida</taxon>
        <taxon>Gregarinidae</taxon>
        <taxon>Gregarina</taxon>
    </lineage>
</organism>
<accession>A0A023B5J4</accession>
<proteinExistence type="predicted"/>
<evidence type="ECO:0008006" key="5">
    <source>
        <dbReference type="Google" id="ProtNLM"/>
    </source>
</evidence>
<evidence type="ECO:0000256" key="2">
    <source>
        <dbReference type="SAM" id="SignalP"/>
    </source>
</evidence>